<name>A0A9D2IPT8_9ACTN</name>
<gene>
    <name evidence="1" type="ORF">IAA22_06625</name>
</gene>
<organism evidence="1 2">
    <name type="scientific">Candidatus Olsenella stercoravium</name>
    <dbReference type="NCBI Taxonomy" id="2838713"/>
    <lineage>
        <taxon>Bacteria</taxon>
        <taxon>Bacillati</taxon>
        <taxon>Actinomycetota</taxon>
        <taxon>Coriobacteriia</taxon>
        <taxon>Coriobacteriales</taxon>
        <taxon>Atopobiaceae</taxon>
        <taxon>Olsenella</taxon>
    </lineage>
</organism>
<comment type="caution">
    <text evidence="1">The sequence shown here is derived from an EMBL/GenBank/DDBJ whole genome shotgun (WGS) entry which is preliminary data.</text>
</comment>
<dbReference type="EMBL" id="DXBZ01000129">
    <property type="protein sequence ID" value="HIZ18764.1"/>
    <property type="molecule type" value="Genomic_DNA"/>
</dbReference>
<reference evidence="1" key="1">
    <citation type="journal article" date="2021" name="PeerJ">
        <title>Extensive microbial diversity within the chicken gut microbiome revealed by metagenomics and culture.</title>
        <authorList>
            <person name="Gilroy R."/>
            <person name="Ravi A."/>
            <person name="Getino M."/>
            <person name="Pursley I."/>
            <person name="Horton D.L."/>
            <person name="Alikhan N.F."/>
            <person name="Baker D."/>
            <person name="Gharbi K."/>
            <person name="Hall N."/>
            <person name="Watson M."/>
            <person name="Adriaenssens E.M."/>
            <person name="Foster-Nyarko E."/>
            <person name="Jarju S."/>
            <person name="Secka A."/>
            <person name="Antonio M."/>
            <person name="Oren A."/>
            <person name="Chaudhuri R.R."/>
            <person name="La Ragione R."/>
            <person name="Hildebrand F."/>
            <person name="Pallen M.J."/>
        </authorList>
    </citation>
    <scope>NUCLEOTIDE SEQUENCE</scope>
    <source>
        <strain evidence="1">ChiHecolR3B27-1887</strain>
    </source>
</reference>
<dbReference type="AlphaFoldDB" id="A0A9D2IPT8"/>
<accession>A0A9D2IPT8</accession>
<evidence type="ECO:0000313" key="1">
    <source>
        <dbReference type="EMBL" id="HIZ18764.1"/>
    </source>
</evidence>
<reference evidence="1" key="2">
    <citation type="submission" date="2021-04" db="EMBL/GenBank/DDBJ databases">
        <authorList>
            <person name="Gilroy R."/>
        </authorList>
    </citation>
    <scope>NUCLEOTIDE SEQUENCE</scope>
    <source>
        <strain evidence="1">ChiHecolR3B27-1887</strain>
    </source>
</reference>
<evidence type="ECO:0000313" key="2">
    <source>
        <dbReference type="Proteomes" id="UP000824029"/>
    </source>
</evidence>
<dbReference type="Proteomes" id="UP000824029">
    <property type="component" value="Unassembled WGS sequence"/>
</dbReference>
<sequence>MAKSYLVRKGMRPVTQGFADAYRAWLDSWNRRDKRFKPLGKDVTPEQFAEALDALGIDREGRAESLGEVLGISGRQARNILNDPSKLTEERQKKLMARASFELQSALGEAHQIDDLCEHGATAELLSERCELQAKMDAIESAAELLGANHLRIRAEERARAEFVGRATIEAMHTMDARDRATLLRVMMGMLDSYKGNSERDRRARQIADALRKTAYGTRATLGDLADLIAYDHDGYLEYLDRVDQQLEEQSWDEYWPFSYGEADSSIETTVLSEYLGLDG</sequence>
<protein>
    <submittedName>
        <fullName evidence="1">Uncharacterized protein</fullName>
    </submittedName>
</protein>
<proteinExistence type="predicted"/>